<evidence type="ECO:0000313" key="9">
    <source>
        <dbReference type="EMBL" id="KAK4188577.1"/>
    </source>
</evidence>
<dbReference type="PRINTS" id="PR00463">
    <property type="entry name" value="EP450I"/>
</dbReference>
<evidence type="ECO:0000256" key="3">
    <source>
        <dbReference type="ARBA" id="ARBA00022617"/>
    </source>
</evidence>
<dbReference type="AlphaFoldDB" id="A0AAN6WZ02"/>
<dbReference type="EMBL" id="MU864386">
    <property type="protein sequence ID" value="KAK4188577.1"/>
    <property type="molecule type" value="Genomic_DNA"/>
</dbReference>
<comment type="similarity">
    <text evidence="2 7">Belongs to the cytochrome P450 family.</text>
</comment>
<keyword evidence="5 6" id="KW-0408">Iron</keyword>
<dbReference type="GO" id="GO:0016705">
    <property type="term" value="F:oxidoreductase activity, acting on paired donors, with incorporation or reduction of molecular oxygen"/>
    <property type="evidence" value="ECO:0007669"/>
    <property type="project" value="InterPro"/>
</dbReference>
<dbReference type="PRINTS" id="PR00385">
    <property type="entry name" value="P450"/>
</dbReference>
<proteinExistence type="inferred from homology"/>
<evidence type="ECO:0000256" key="6">
    <source>
        <dbReference type="PIRSR" id="PIRSR602401-1"/>
    </source>
</evidence>
<feature type="transmembrane region" description="Helical" evidence="8">
    <location>
        <begin position="25"/>
        <end position="42"/>
    </location>
</feature>
<evidence type="ECO:0000256" key="7">
    <source>
        <dbReference type="RuleBase" id="RU000461"/>
    </source>
</evidence>
<dbReference type="InterPro" id="IPR050121">
    <property type="entry name" value="Cytochrome_P450_monoxygenase"/>
</dbReference>
<name>A0AAN6WZ02_9PEZI</name>
<keyword evidence="8" id="KW-0812">Transmembrane</keyword>
<dbReference type="SUPFAM" id="SSF48264">
    <property type="entry name" value="Cytochrome P450"/>
    <property type="match status" value="1"/>
</dbReference>
<dbReference type="InterPro" id="IPR036396">
    <property type="entry name" value="Cyt_P450_sf"/>
</dbReference>
<accession>A0AAN6WZ02</accession>
<dbReference type="Proteomes" id="UP001302126">
    <property type="component" value="Unassembled WGS sequence"/>
</dbReference>
<dbReference type="PANTHER" id="PTHR24305:SF232">
    <property type="entry name" value="P450, PUTATIVE (EUROFUNG)-RELATED"/>
    <property type="match status" value="1"/>
</dbReference>
<reference evidence="9" key="1">
    <citation type="journal article" date="2023" name="Mol. Phylogenet. Evol.">
        <title>Genome-scale phylogeny and comparative genomics of the fungal order Sordariales.</title>
        <authorList>
            <person name="Hensen N."/>
            <person name="Bonometti L."/>
            <person name="Westerberg I."/>
            <person name="Brannstrom I.O."/>
            <person name="Guillou S."/>
            <person name="Cros-Aarteil S."/>
            <person name="Calhoun S."/>
            <person name="Haridas S."/>
            <person name="Kuo A."/>
            <person name="Mondo S."/>
            <person name="Pangilinan J."/>
            <person name="Riley R."/>
            <person name="LaButti K."/>
            <person name="Andreopoulos B."/>
            <person name="Lipzen A."/>
            <person name="Chen C."/>
            <person name="Yan M."/>
            <person name="Daum C."/>
            <person name="Ng V."/>
            <person name="Clum A."/>
            <person name="Steindorff A."/>
            <person name="Ohm R.A."/>
            <person name="Martin F."/>
            <person name="Silar P."/>
            <person name="Natvig D.O."/>
            <person name="Lalanne C."/>
            <person name="Gautier V."/>
            <person name="Ament-Velasquez S.L."/>
            <person name="Kruys A."/>
            <person name="Hutchinson M.I."/>
            <person name="Powell A.J."/>
            <person name="Barry K."/>
            <person name="Miller A.N."/>
            <person name="Grigoriev I.V."/>
            <person name="Debuchy R."/>
            <person name="Gladieux P."/>
            <person name="Hiltunen Thoren M."/>
            <person name="Johannesson H."/>
        </authorList>
    </citation>
    <scope>NUCLEOTIDE SEQUENCE</scope>
    <source>
        <strain evidence="9">PSN309</strain>
    </source>
</reference>
<evidence type="ECO:0000256" key="8">
    <source>
        <dbReference type="SAM" id="Phobius"/>
    </source>
</evidence>
<dbReference type="InterPro" id="IPR017972">
    <property type="entry name" value="Cyt_P450_CS"/>
</dbReference>
<comment type="cofactor">
    <cofactor evidence="1 6">
        <name>heme</name>
        <dbReference type="ChEBI" id="CHEBI:30413"/>
    </cofactor>
</comment>
<keyword evidence="10" id="KW-1185">Reference proteome</keyword>
<gene>
    <name evidence="9" type="ORF">QBC35DRAFT_473419</name>
</gene>
<evidence type="ECO:0000313" key="10">
    <source>
        <dbReference type="Proteomes" id="UP001302126"/>
    </source>
</evidence>
<dbReference type="InterPro" id="IPR001128">
    <property type="entry name" value="Cyt_P450"/>
</dbReference>
<dbReference type="Gene3D" id="1.10.630.10">
    <property type="entry name" value="Cytochrome P450"/>
    <property type="match status" value="1"/>
</dbReference>
<keyword evidence="7" id="KW-0503">Monooxygenase</keyword>
<dbReference type="CDD" id="cd11060">
    <property type="entry name" value="CYP57A1-like"/>
    <property type="match status" value="1"/>
</dbReference>
<dbReference type="InterPro" id="IPR002401">
    <property type="entry name" value="Cyt_P450_E_grp-I"/>
</dbReference>
<protein>
    <submittedName>
        <fullName evidence="9">Cytochrome P450</fullName>
    </submittedName>
</protein>
<keyword evidence="7" id="KW-0560">Oxidoreductase</keyword>
<reference evidence="9" key="2">
    <citation type="submission" date="2023-05" db="EMBL/GenBank/DDBJ databases">
        <authorList>
            <consortium name="Lawrence Berkeley National Laboratory"/>
            <person name="Steindorff A."/>
            <person name="Hensen N."/>
            <person name="Bonometti L."/>
            <person name="Westerberg I."/>
            <person name="Brannstrom I.O."/>
            <person name="Guillou S."/>
            <person name="Cros-Aarteil S."/>
            <person name="Calhoun S."/>
            <person name="Haridas S."/>
            <person name="Kuo A."/>
            <person name="Mondo S."/>
            <person name="Pangilinan J."/>
            <person name="Riley R."/>
            <person name="Labutti K."/>
            <person name="Andreopoulos B."/>
            <person name="Lipzen A."/>
            <person name="Chen C."/>
            <person name="Yanf M."/>
            <person name="Daum C."/>
            <person name="Ng V."/>
            <person name="Clum A."/>
            <person name="Ohm R."/>
            <person name="Martin F."/>
            <person name="Silar P."/>
            <person name="Natvig D."/>
            <person name="Lalanne C."/>
            <person name="Gautier V."/>
            <person name="Ament-Velasquez S.L."/>
            <person name="Kruys A."/>
            <person name="Hutchinson M.I."/>
            <person name="Powell A.J."/>
            <person name="Barry K."/>
            <person name="Miller A.N."/>
            <person name="Grigoriev I.V."/>
            <person name="Debuchy R."/>
            <person name="Gladieux P."/>
            <person name="Thoren M.H."/>
            <person name="Johannesson H."/>
        </authorList>
    </citation>
    <scope>NUCLEOTIDE SEQUENCE</scope>
    <source>
        <strain evidence="9">PSN309</strain>
    </source>
</reference>
<dbReference type="GO" id="GO:0004497">
    <property type="term" value="F:monooxygenase activity"/>
    <property type="evidence" value="ECO:0007669"/>
    <property type="project" value="UniProtKB-KW"/>
</dbReference>
<evidence type="ECO:0000256" key="5">
    <source>
        <dbReference type="ARBA" id="ARBA00023004"/>
    </source>
</evidence>
<keyword evidence="8" id="KW-1133">Transmembrane helix</keyword>
<feature type="binding site" description="axial binding residue" evidence="6">
    <location>
        <position position="448"/>
    </location>
    <ligand>
        <name>heme</name>
        <dbReference type="ChEBI" id="CHEBI:30413"/>
    </ligand>
    <ligandPart>
        <name>Fe</name>
        <dbReference type="ChEBI" id="CHEBI:18248"/>
    </ligandPart>
</feature>
<dbReference type="Pfam" id="PF00067">
    <property type="entry name" value="p450"/>
    <property type="match status" value="1"/>
</dbReference>
<dbReference type="GO" id="GO:0020037">
    <property type="term" value="F:heme binding"/>
    <property type="evidence" value="ECO:0007669"/>
    <property type="project" value="InterPro"/>
</dbReference>
<keyword evidence="8" id="KW-0472">Membrane</keyword>
<comment type="caution">
    <text evidence="9">The sequence shown here is derived from an EMBL/GenBank/DDBJ whole genome shotgun (WGS) entry which is preliminary data.</text>
</comment>
<dbReference type="PANTHER" id="PTHR24305">
    <property type="entry name" value="CYTOCHROME P450"/>
    <property type="match status" value="1"/>
</dbReference>
<keyword evidence="4 6" id="KW-0479">Metal-binding</keyword>
<sequence>MSLPHSFTSTELSHLRLTYLNSQNLLLSVASFVLITVAYFVISDLISPIRNYGGPTLAKYTNLWRLYHVTRGSFHKVLEDVHRKYGPVVRVGPNILDVDLPEMHKTVFRTKGDWRKTELYLASSSLVNGKIMYNVFSQLDPDIHAKWKKPIAKYYSMPGVAPMESHMDRTISLLCDQLESRFMGKEAAAGQQIDLGEWILFSMDYFAWVGTIPWLDRVLDKNPLVHIGPPSYGPITARAIKFVMDRVQGLDKEFHDSASPDYLDHFLEAKENYPETVDDVMVISYLMINMIAGADTTASHIRAALYYSLKTPRVWKRLRQELDKAGLTDKGRERPLSFKEVRGIAYLEAIVRESIRFFPALALSLERYVPPGGCQLPTGEFVAGGTKMGFNPYVICRNKDAYGEDSDVFRPERWLRDTEGGETEEGFKERLRAMNDADLTFGAGSRRCLGQHMALMQVYKVVATLAARYEIELVDKEGEWKAANSWFVRFEGFIVRMRKRE</sequence>
<evidence type="ECO:0000256" key="1">
    <source>
        <dbReference type="ARBA" id="ARBA00001971"/>
    </source>
</evidence>
<dbReference type="PROSITE" id="PS00086">
    <property type="entry name" value="CYTOCHROME_P450"/>
    <property type="match status" value="1"/>
</dbReference>
<evidence type="ECO:0000256" key="4">
    <source>
        <dbReference type="ARBA" id="ARBA00022723"/>
    </source>
</evidence>
<organism evidence="9 10">
    <name type="scientific">Podospora australis</name>
    <dbReference type="NCBI Taxonomy" id="1536484"/>
    <lineage>
        <taxon>Eukaryota</taxon>
        <taxon>Fungi</taxon>
        <taxon>Dikarya</taxon>
        <taxon>Ascomycota</taxon>
        <taxon>Pezizomycotina</taxon>
        <taxon>Sordariomycetes</taxon>
        <taxon>Sordariomycetidae</taxon>
        <taxon>Sordariales</taxon>
        <taxon>Podosporaceae</taxon>
        <taxon>Podospora</taxon>
    </lineage>
</organism>
<dbReference type="GO" id="GO:0005506">
    <property type="term" value="F:iron ion binding"/>
    <property type="evidence" value="ECO:0007669"/>
    <property type="project" value="InterPro"/>
</dbReference>
<keyword evidence="3 6" id="KW-0349">Heme</keyword>
<evidence type="ECO:0000256" key="2">
    <source>
        <dbReference type="ARBA" id="ARBA00010617"/>
    </source>
</evidence>